<name>A0A9P1FR33_9DINO</name>
<evidence type="ECO:0000313" key="3">
    <source>
        <dbReference type="Proteomes" id="UP001152797"/>
    </source>
</evidence>
<dbReference type="EMBL" id="CAMXCT010000946">
    <property type="protein sequence ID" value="CAI3985041.1"/>
    <property type="molecule type" value="Genomic_DNA"/>
</dbReference>
<dbReference type="OrthoDB" id="771136at2759"/>
<sequence length="107" mass="12274">MKNNLRCVQWRESVLHTQTVEGVFRKHMQAVVDPLFKTFAEGRPFLTPEEWFRMLDCMEIFPCSGTELDSDAQQMNAWDRVGRADFGIVSAGLVGRIRGQCGFHPKL</sequence>
<reference evidence="2 3" key="2">
    <citation type="submission" date="2024-05" db="EMBL/GenBank/DDBJ databases">
        <authorList>
            <person name="Chen Y."/>
            <person name="Shah S."/>
            <person name="Dougan E. K."/>
            <person name="Thang M."/>
            <person name="Chan C."/>
        </authorList>
    </citation>
    <scope>NUCLEOTIDE SEQUENCE [LARGE SCALE GENOMIC DNA]</scope>
</reference>
<organism evidence="1">
    <name type="scientific">Cladocopium goreaui</name>
    <dbReference type="NCBI Taxonomy" id="2562237"/>
    <lineage>
        <taxon>Eukaryota</taxon>
        <taxon>Sar</taxon>
        <taxon>Alveolata</taxon>
        <taxon>Dinophyceae</taxon>
        <taxon>Suessiales</taxon>
        <taxon>Symbiodiniaceae</taxon>
        <taxon>Cladocopium</taxon>
    </lineage>
</organism>
<dbReference type="EMBL" id="CAMXCT020000946">
    <property type="protein sequence ID" value="CAL1138416.1"/>
    <property type="molecule type" value="Genomic_DNA"/>
</dbReference>
<keyword evidence="3" id="KW-1185">Reference proteome</keyword>
<accession>A0A9P1FR33</accession>
<reference evidence="1" key="1">
    <citation type="submission" date="2022-10" db="EMBL/GenBank/DDBJ databases">
        <authorList>
            <person name="Chen Y."/>
            <person name="Dougan E. K."/>
            <person name="Chan C."/>
            <person name="Rhodes N."/>
            <person name="Thang M."/>
        </authorList>
    </citation>
    <scope>NUCLEOTIDE SEQUENCE</scope>
</reference>
<dbReference type="AlphaFoldDB" id="A0A9P1FR33"/>
<evidence type="ECO:0000313" key="2">
    <source>
        <dbReference type="EMBL" id="CAL4772353.1"/>
    </source>
</evidence>
<protein>
    <submittedName>
        <fullName evidence="2">Cathepsin E</fullName>
    </submittedName>
</protein>
<dbReference type="EMBL" id="CAMXCT030000946">
    <property type="protein sequence ID" value="CAL4772353.1"/>
    <property type="molecule type" value="Genomic_DNA"/>
</dbReference>
<evidence type="ECO:0000313" key="1">
    <source>
        <dbReference type="EMBL" id="CAI3985041.1"/>
    </source>
</evidence>
<comment type="caution">
    <text evidence="1">The sequence shown here is derived from an EMBL/GenBank/DDBJ whole genome shotgun (WGS) entry which is preliminary data.</text>
</comment>
<gene>
    <name evidence="1" type="ORF">C1SCF055_LOCUS12528</name>
</gene>
<proteinExistence type="predicted"/>
<dbReference type="Proteomes" id="UP001152797">
    <property type="component" value="Unassembled WGS sequence"/>
</dbReference>